<keyword evidence="3" id="KW-1185">Reference proteome</keyword>
<feature type="compositionally biased region" description="Polar residues" evidence="1">
    <location>
        <begin position="56"/>
        <end position="73"/>
    </location>
</feature>
<gene>
    <name evidence="2" type="ORF">CGCSCA2_v008292</name>
</gene>
<sequence length="83" mass="9406">MKPGPDADDVGATELWCRELCSTFSKICNQSEEIKLYFRAPEPSCSYDLNDGLQRQRQQRQWTGHESQDSTRPGSVLAKSVDL</sequence>
<dbReference type="EMBL" id="QPMT01000026">
    <property type="protein sequence ID" value="KAF4857384.1"/>
    <property type="molecule type" value="Genomic_DNA"/>
</dbReference>
<name>A0A9P5K2M4_COLSI</name>
<feature type="region of interest" description="Disordered" evidence="1">
    <location>
        <begin position="56"/>
        <end position="83"/>
    </location>
</feature>
<dbReference type="AlphaFoldDB" id="A0A9P5K2M4"/>
<protein>
    <submittedName>
        <fullName evidence="2">Uncharacterized protein</fullName>
    </submittedName>
</protein>
<organism evidence="2 3">
    <name type="scientific">Colletotrichum siamense</name>
    <name type="common">Anthracnose fungus</name>
    <dbReference type="NCBI Taxonomy" id="690259"/>
    <lineage>
        <taxon>Eukaryota</taxon>
        <taxon>Fungi</taxon>
        <taxon>Dikarya</taxon>
        <taxon>Ascomycota</taxon>
        <taxon>Pezizomycotina</taxon>
        <taxon>Sordariomycetes</taxon>
        <taxon>Hypocreomycetidae</taxon>
        <taxon>Glomerellales</taxon>
        <taxon>Glomerellaceae</taxon>
        <taxon>Colletotrichum</taxon>
        <taxon>Colletotrichum gloeosporioides species complex</taxon>
    </lineage>
</organism>
<evidence type="ECO:0000256" key="1">
    <source>
        <dbReference type="SAM" id="MobiDB-lite"/>
    </source>
</evidence>
<evidence type="ECO:0000313" key="2">
    <source>
        <dbReference type="EMBL" id="KAF4857384.1"/>
    </source>
</evidence>
<evidence type="ECO:0000313" key="3">
    <source>
        <dbReference type="Proteomes" id="UP000711996"/>
    </source>
</evidence>
<dbReference type="OrthoDB" id="10277108at2759"/>
<accession>A0A9P5K2M4</accession>
<comment type="caution">
    <text evidence="2">The sequence shown here is derived from an EMBL/GenBank/DDBJ whole genome shotgun (WGS) entry which is preliminary data.</text>
</comment>
<proteinExistence type="predicted"/>
<dbReference type="Proteomes" id="UP000711996">
    <property type="component" value="Unassembled WGS sequence"/>
</dbReference>
<reference evidence="2" key="1">
    <citation type="submission" date="2019-06" db="EMBL/GenBank/DDBJ databases">
        <authorList>
            <person name="Gan P."/>
            <person name="Shirasu K."/>
        </authorList>
    </citation>
    <scope>NUCLEOTIDE SEQUENCE [LARGE SCALE GENOMIC DNA]</scope>
    <source>
        <strain evidence="2">CAD2</strain>
    </source>
</reference>